<keyword evidence="7" id="KW-0378">Hydrolase</keyword>
<feature type="domain" description="RNase H type-1" evidence="8">
    <location>
        <begin position="251"/>
        <end position="361"/>
    </location>
</feature>
<dbReference type="OrthoDB" id="5796743at2759"/>
<organism evidence="9 10">
    <name type="scientific">Caenorhabditis nigoni</name>
    <dbReference type="NCBI Taxonomy" id="1611254"/>
    <lineage>
        <taxon>Eukaryota</taxon>
        <taxon>Metazoa</taxon>
        <taxon>Ecdysozoa</taxon>
        <taxon>Nematoda</taxon>
        <taxon>Chromadorea</taxon>
        <taxon>Rhabditida</taxon>
        <taxon>Rhabditina</taxon>
        <taxon>Rhabditomorpha</taxon>
        <taxon>Rhabditoidea</taxon>
        <taxon>Rhabditidae</taxon>
        <taxon>Peloderinae</taxon>
        <taxon>Caenorhabditis</taxon>
    </lineage>
</organism>
<sequence>MQTEWVDAFGTPIVYIFGVSSDEGKADARAGYGIDWGSVESKKIGAVAFGEKTELRALLTAIWVAIKEASDCKIPSIVIRHRSRKLDEALRRDRSPLENSKDDEGDLFAAIQKIINILPVSIEKTNAIRMFDVAAQRARRTIGQHSTACNPYTNHQFEKGYRIVDIHGACNDGSPNARAGYGVYWGEGDPRNENGRVYGMQTSYRAYFIAMFRALVVSLEHWLSPKEPNVKGQIEAEHLAKLISGNQRKYVTIFGMGTADDGLGRYGICWRPGDQRNRSGWIEGPHSRLCLEMTALEAAIKNGINQYVQHLTVYTDSEDLKEFITNWRHVWRETCWPPQTSSVDSSCVTLCRGLTSMLDKITVQVRDGKEGYIDEARKLANSVQAFRTVRTFGTVQRGNNEDVGRYGLYWLLDQTEAEYGFVDGVPSDIRSKQTAIIRALQIALRKGFTKLVIQSDLIEKEGFDDKLEREIKILESRLEVVRYEENHSDQFVKLLETM</sequence>
<accession>A0A2G5V1N8</accession>
<dbReference type="EC" id="3.1.26.4" evidence="3"/>
<evidence type="ECO:0000313" key="10">
    <source>
        <dbReference type="Proteomes" id="UP000230233"/>
    </source>
</evidence>
<dbReference type="Gene3D" id="3.30.420.10">
    <property type="entry name" value="Ribonuclease H-like superfamily/Ribonuclease H"/>
    <property type="match status" value="3"/>
</dbReference>
<protein>
    <recommendedName>
        <fullName evidence="3">ribonuclease H</fullName>
        <ecNumber evidence="3">3.1.26.4</ecNumber>
    </recommendedName>
</protein>
<evidence type="ECO:0000256" key="5">
    <source>
        <dbReference type="ARBA" id="ARBA00022723"/>
    </source>
</evidence>
<dbReference type="InterPro" id="IPR002156">
    <property type="entry name" value="RNaseH_domain"/>
</dbReference>
<evidence type="ECO:0000256" key="6">
    <source>
        <dbReference type="ARBA" id="ARBA00022759"/>
    </source>
</evidence>
<dbReference type="GO" id="GO:0046872">
    <property type="term" value="F:metal ion binding"/>
    <property type="evidence" value="ECO:0007669"/>
    <property type="project" value="UniProtKB-KW"/>
</dbReference>
<reference evidence="10" key="1">
    <citation type="submission" date="2017-10" db="EMBL/GenBank/DDBJ databases">
        <title>Rapid genome shrinkage in a self-fertile nematode reveals novel sperm competition proteins.</title>
        <authorList>
            <person name="Yin D."/>
            <person name="Schwarz E.M."/>
            <person name="Thomas C.G."/>
            <person name="Felde R.L."/>
            <person name="Korf I.F."/>
            <person name="Cutter A.D."/>
            <person name="Schartner C.M."/>
            <person name="Ralston E.J."/>
            <person name="Meyer B.J."/>
            <person name="Haag E.S."/>
        </authorList>
    </citation>
    <scope>NUCLEOTIDE SEQUENCE [LARGE SCALE GENOMIC DNA]</scope>
    <source>
        <strain evidence="10">JU1422</strain>
    </source>
</reference>
<evidence type="ECO:0000259" key="8">
    <source>
        <dbReference type="Pfam" id="PF00075"/>
    </source>
</evidence>
<dbReference type="AlphaFoldDB" id="A0A2G5V1N8"/>
<dbReference type="Proteomes" id="UP000230233">
    <property type="component" value="Chromosome II"/>
</dbReference>
<dbReference type="EMBL" id="PDUG01000002">
    <property type="protein sequence ID" value="PIC45702.1"/>
    <property type="molecule type" value="Genomic_DNA"/>
</dbReference>
<dbReference type="InterPro" id="IPR050092">
    <property type="entry name" value="RNase_H"/>
</dbReference>
<evidence type="ECO:0000256" key="2">
    <source>
        <dbReference type="ARBA" id="ARBA00005300"/>
    </source>
</evidence>
<comment type="catalytic activity">
    <reaction evidence="1">
        <text>Endonucleolytic cleavage to 5'-phosphomonoester.</text>
        <dbReference type="EC" id="3.1.26.4"/>
    </reaction>
</comment>
<dbReference type="FunFam" id="3.30.420.10:FF:000140">
    <property type="entry name" value="Protein CBG03114"/>
    <property type="match status" value="2"/>
</dbReference>
<keyword evidence="5" id="KW-0479">Metal-binding</keyword>
<proteinExistence type="inferred from homology"/>
<dbReference type="GO" id="GO:0003676">
    <property type="term" value="F:nucleic acid binding"/>
    <property type="evidence" value="ECO:0007669"/>
    <property type="project" value="InterPro"/>
</dbReference>
<dbReference type="PANTHER" id="PTHR10642:SF26">
    <property type="entry name" value="RIBONUCLEASE H1"/>
    <property type="match status" value="1"/>
</dbReference>
<evidence type="ECO:0000313" key="9">
    <source>
        <dbReference type="EMBL" id="PIC45702.1"/>
    </source>
</evidence>
<keyword evidence="4" id="KW-0540">Nuclease</keyword>
<dbReference type="Pfam" id="PF00075">
    <property type="entry name" value="RNase_H"/>
    <property type="match status" value="1"/>
</dbReference>
<dbReference type="InterPro" id="IPR036397">
    <property type="entry name" value="RNaseH_sf"/>
</dbReference>
<evidence type="ECO:0000256" key="3">
    <source>
        <dbReference type="ARBA" id="ARBA00012180"/>
    </source>
</evidence>
<evidence type="ECO:0000256" key="7">
    <source>
        <dbReference type="ARBA" id="ARBA00022801"/>
    </source>
</evidence>
<evidence type="ECO:0000256" key="1">
    <source>
        <dbReference type="ARBA" id="ARBA00000077"/>
    </source>
</evidence>
<name>A0A2G5V1N8_9PELO</name>
<dbReference type="InterPro" id="IPR012337">
    <property type="entry name" value="RNaseH-like_sf"/>
</dbReference>
<keyword evidence="10" id="KW-1185">Reference proteome</keyword>
<comment type="caution">
    <text evidence="9">The sequence shown here is derived from an EMBL/GenBank/DDBJ whole genome shotgun (WGS) entry which is preliminary data.</text>
</comment>
<evidence type="ECO:0000256" key="4">
    <source>
        <dbReference type="ARBA" id="ARBA00022722"/>
    </source>
</evidence>
<dbReference type="PANTHER" id="PTHR10642">
    <property type="entry name" value="RIBONUCLEASE H1"/>
    <property type="match status" value="1"/>
</dbReference>
<comment type="similarity">
    <text evidence="2">Belongs to the RNase H family.</text>
</comment>
<dbReference type="GO" id="GO:0043137">
    <property type="term" value="P:DNA replication, removal of RNA primer"/>
    <property type="evidence" value="ECO:0007669"/>
    <property type="project" value="TreeGrafter"/>
</dbReference>
<gene>
    <name evidence="9" type="primary">Cnig_chr_II.g5636</name>
    <name evidence="9" type="ORF">B9Z55_005636</name>
</gene>
<keyword evidence="6" id="KW-0255">Endonuclease</keyword>
<dbReference type="SUPFAM" id="SSF53098">
    <property type="entry name" value="Ribonuclease H-like"/>
    <property type="match status" value="2"/>
</dbReference>
<dbReference type="GO" id="GO:0004523">
    <property type="term" value="F:RNA-DNA hybrid ribonuclease activity"/>
    <property type="evidence" value="ECO:0007669"/>
    <property type="project" value="UniProtKB-EC"/>
</dbReference>